<dbReference type="GO" id="GO:0009055">
    <property type="term" value="F:electron transfer activity"/>
    <property type="evidence" value="ECO:0007669"/>
    <property type="project" value="TreeGrafter"/>
</dbReference>
<evidence type="ECO:0000256" key="5">
    <source>
        <dbReference type="ARBA" id="ARBA00023014"/>
    </source>
</evidence>
<dbReference type="PRINTS" id="PR00355">
    <property type="entry name" value="ADRENODOXIN"/>
</dbReference>
<dbReference type="CDD" id="cd00207">
    <property type="entry name" value="fer2"/>
    <property type="match status" value="1"/>
</dbReference>
<dbReference type="PROSITE" id="PS51085">
    <property type="entry name" value="2FE2S_FER_2"/>
    <property type="match status" value="1"/>
</dbReference>
<dbReference type="GO" id="GO:0140647">
    <property type="term" value="P:P450-containing electron transport chain"/>
    <property type="evidence" value="ECO:0007669"/>
    <property type="project" value="InterPro"/>
</dbReference>
<dbReference type="GO" id="GO:0051537">
    <property type="term" value="F:2 iron, 2 sulfur cluster binding"/>
    <property type="evidence" value="ECO:0007669"/>
    <property type="project" value="UniProtKB-KW"/>
</dbReference>
<protein>
    <submittedName>
        <fullName evidence="8">Ferredoxin</fullName>
    </submittedName>
</protein>
<dbReference type="PANTHER" id="PTHR23426:SF65">
    <property type="entry name" value="FERREDOXIN-2, MITOCHONDRIAL"/>
    <property type="match status" value="1"/>
</dbReference>
<feature type="domain" description="2Fe-2S ferredoxin-type" evidence="7">
    <location>
        <begin position="70"/>
        <end position="171"/>
    </location>
</feature>
<proteinExistence type="inferred from homology"/>
<evidence type="ECO:0000313" key="9">
    <source>
        <dbReference type="Proteomes" id="UP000193920"/>
    </source>
</evidence>
<dbReference type="OrthoDB" id="268593at2759"/>
<evidence type="ECO:0000256" key="1">
    <source>
        <dbReference type="ARBA" id="ARBA00010914"/>
    </source>
</evidence>
<dbReference type="InterPro" id="IPR036010">
    <property type="entry name" value="2Fe-2S_ferredoxin-like_sf"/>
</dbReference>
<dbReference type="AlphaFoldDB" id="A0A1Y2ERB3"/>
<comment type="similarity">
    <text evidence="1">Belongs to the adrenodoxin/putidaredoxin family.</text>
</comment>
<keyword evidence="4" id="KW-0408">Iron</keyword>
<dbReference type="InterPro" id="IPR001055">
    <property type="entry name" value="Adrenodoxin-like"/>
</dbReference>
<accession>A0A1Y2ERB3</accession>
<keyword evidence="5" id="KW-0411">Iron-sulfur</keyword>
<dbReference type="GO" id="GO:0016653">
    <property type="term" value="F:oxidoreductase activity, acting on NAD(P)H, heme protein as acceptor"/>
    <property type="evidence" value="ECO:0007669"/>
    <property type="project" value="EnsemblFungi"/>
</dbReference>
<dbReference type="GO" id="GO:0006784">
    <property type="term" value="P:heme A biosynthetic process"/>
    <property type="evidence" value="ECO:0007669"/>
    <property type="project" value="EnsemblFungi"/>
</dbReference>
<dbReference type="GO" id="GO:0046872">
    <property type="term" value="F:metal ion binding"/>
    <property type="evidence" value="ECO:0007669"/>
    <property type="project" value="UniProtKB-KW"/>
</dbReference>
<dbReference type="Pfam" id="PF00111">
    <property type="entry name" value="Fer2"/>
    <property type="match status" value="1"/>
</dbReference>
<evidence type="ECO:0000256" key="6">
    <source>
        <dbReference type="ARBA" id="ARBA00034078"/>
    </source>
</evidence>
<keyword evidence="9" id="KW-1185">Reference proteome</keyword>
<gene>
    <name evidence="8" type="ORF">LY90DRAFT_699473</name>
</gene>
<dbReference type="Gene3D" id="3.10.20.30">
    <property type="match status" value="1"/>
</dbReference>
<keyword evidence="3" id="KW-0479">Metal-binding</keyword>
<dbReference type="GO" id="GO:0006744">
    <property type="term" value="P:ubiquinone biosynthetic process"/>
    <property type="evidence" value="ECO:0007669"/>
    <property type="project" value="EnsemblFungi"/>
</dbReference>
<dbReference type="InterPro" id="IPR001041">
    <property type="entry name" value="2Fe-2S_ferredoxin-type"/>
</dbReference>
<dbReference type="Proteomes" id="UP000193920">
    <property type="component" value="Unassembled WGS sequence"/>
</dbReference>
<dbReference type="SUPFAM" id="SSF54292">
    <property type="entry name" value="2Fe-2S ferredoxin-like"/>
    <property type="match status" value="1"/>
</dbReference>
<comment type="cofactor">
    <cofactor evidence="6">
        <name>[2Fe-2S] cluster</name>
        <dbReference type="ChEBI" id="CHEBI:190135"/>
    </cofactor>
</comment>
<dbReference type="InterPro" id="IPR018298">
    <property type="entry name" value="Adrenodoxin_Fe-S_BS"/>
</dbReference>
<organism evidence="8 9">
    <name type="scientific">Neocallimastix californiae</name>
    <dbReference type="NCBI Taxonomy" id="1754190"/>
    <lineage>
        <taxon>Eukaryota</taxon>
        <taxon>Fungi</taxon>
        <taxon>Fungi incertae sedis</taxon>
        <taxon>Chytridiomycota</taxon>
        <taxon>Chytridiomycota incertae sedis</taxon>
        <taxon>Neocallimastigomycetes</taxon>
        <taxon>Neocallimastigales</taxon>
        <taxon>Neocallimastigaceae</taxon>
        <taxon>Neocallimastix</taxon>
    </lineage>
</organism>
<dbReference type="GO" id="GO:0005759">
    <property type="term" value="C:mitochondrial matrix"/>
    <property type="evidence" value="ECO:0007669"/>
    <property type="project" value="EnsemblFungi"/>
</dbReference>
<keyword evidence="2" id="KW-0001">2Fe-2S</keyword>
<evidence type="ECO:0000256" key="2">
    <source>
        <dbReference type="ARBA" id="ARBA00022714"/>
    </source>
</evidence>
<reference evidence="8 9" key="1">
    <citation type="submission" date="2016-08" db="EMBL/GenBank/DDBJ databases">
        <title>A Parts List for Fungal Cellulosomes Revealed by Comparative Genomics.</title>
        <authorList>
            <consortium name="DOE Joint Genome Institute"/>
            <person name="Haitjema C.H."/>
            <person name="Gilmore S.P."/>
            <person name="Henske J.K."/>
            <person name="Solomon K.V."/>
            <person name="De Groot R."/>
            <person name="Kuo A."/>
            <person name="Mondo S.J."/>
            <person name="Salamov A.A."/>
            <person name="Labutti K."/>
            <person name="Zhao Z."/>
            <person name="Chiniquy J."/>
            <person name="Barry K."/>
            <person name="Brewer H.M."/>
            <person name="Purvine S.O."/>
            <person name="Wright A.T."/>
            <person name="Boxma B."/>
            <person name="Van Alen T."/>
            <person name="Hackstein J.H."/>
            <person name="Baker S.E."/>
            <person name="Grigoriev I.V."/>
            <person name="O'Malley M.A."/>
        </authorList>
    </citation>
    <scope>NUCLEOTIDE SEQUENCE [LARGE SCALE GENOMIC DNA]</scope>
    <source>
        <strain evidence="8 9">G1</strain>
    </source>
</reference>
<evidence type="ECO:0000259" key="7">
    <source>
        <dbReference type="PROSITE" id="PS51085"/>
    </source>
</evidence>
<dbReference type="GO" id="GO:0016226">
    <property type="term" value="P:iron-sulfur cluster assembly"/>
    <property type="evidence" value="ECO:0007669"/>
    <property type="project" value="EnsemblFungi"/>
</dbReference>
<evidence type="ECO:0000256" key="4">
    <source>
        <dbReference type="ARBA" id="ARBA00023004"/>
    </source>
</evidence>
<evidence type="ECO:0000313" key="8">
    <source>
        <dbReference type="EMBL" id="ORY73716.1"/>
    </source>
</evidence>
<dbReference type="InterPro" id="IPR012675">
    <property type="entry name" value="Beta-grasp_dom_sf"/>
</dbReference>
<dbReference type="EMBL" id="MCOG01000032">
    <property type="protein sequence ID" value="ORY73716.1"/>
    <property type="molecule type" value="Genomic_DNA"/>
</dbReference>
<name>A0A1Y2ERB3_9FUNG</name>
<sequence>MSLSKLFLNSSLRYSLNTFNCLNEIKLPIRNVFTKQQNISNLNRIQLANFSNSNILKNQESSPGKNENGINITFVCDGKKKTVKARKGATILDVTRENDILLEGACEGSCACSTCHVIIDPKFYSKLEEPSEDEEDLLELAFGLTDTSRLGCQVRVNEKMNGMTVTIPSATRNMAVDGYKPKPH</sequence>
<evidence type="ECO:0000256" key="3">
    <source>
        <dbReference type="ARBA" id="ARBA00022723"/>
    </source>
</evidence>
<dbReference type="PANTHER" id="PTHR23426">
    <property type="entry name" value="FERREDOXIN/ADRENODOXIN"/>
    <property type="match status" value="1"/>
</dbReference>
<comment type="caution">
    <text evidence="8">The sequence shown here is derived from an EMBL/GenBank/DDBJ whole genome shotgun (WGS) entry which is preliminary data.</text>
</comment>
<dbReference type="STRING" id="1754190.A0A1Y2ERB3"/>
<dbReference type="PROSITE" id="PS00814">
    <property type="entry name" value="ADX"/>
    <property type="match status" value="1"/>
</dbReference>